<evidence type="ECO:0000256" key="8">
    <source>
        <dbReference type="ARBA" id="ARBA00023242"/>
    </source>
</evidence>
<evidence type="ECO:0000256" key="6">
    <source>
        <dbReference type="ARBA" id="ARBA00023163"/>
    </source>
</evidence>
<evidence type="ECO:0000256" key="7">
    <source>
        <dbReference type="ARBA" id="ARBA00023170"/>
    </source>
</evidence>
<organism evidence="11 12">
    <name type="scientific">Acanthosepion pharaonis</name>
    <name type="common">Pharaoh cuttlefish</name>
    <name type="synonym">Sepia pharaonis</name>
    <dbReference type="NCBI Taxonomy" id="158019"/>
    <lineage>
        <taxon>Eukaryota</taxon>
        <taxon>Metazoa</taxon>
        <taxon>Spiralia</taxon>
        <taxon>Lophotrochozoa</taxon>
        <taxon>Mollusca</taxon>
        <taxon>Cephalopoda</taxon>
        <taxon>Coleoidea</taxon>
        <taxon>Decapodiformes</taxon>
        <taxon>Sepiida</taxon>
        <taxon>Sepiina</taxon>
        <taxon>Sepiidae</taxon>
        <taxon>Acanthosepion</taxon>
    </lineage>
</organism>
<dbReference type="PANTHER" id="PTHR48092">
    <property type="entry name" value="KNIRPS-RELATED PROTEIN-RELATED"/>
    <property type="match status" value="1"/>
</dbReference>
<evidence type="ECO:0000256" key="9">
    <source>
        <dbReference type="SAM" id="MobiDB-lite"/>
    </source>
</evidence>
<evidence type="ECO:0000256" key="2">
    <source>
        <dbReference type="ARBA" id="ARBA00022771"/>
    </source>
</evidence>
<keyword evidence="5" id="KW-0238">DNA-binding</keyword>
<dbReference type="InterPro" id="IPR050200">
    <property type="entry name" value="Nuclear_hormone_rcpt_NR3"/>
</dbReference>
<dbReference type="SUPFAM" id="SSF57716">
    <property type="entry name" value="Glucocorticoid receptor-like (DNA-binding domain)"/>
    <property type="match status" value="1"/>
</dbReference>
<keyword evidence="8" id="KW-0539">Nucleus</keyword>
<dbReference type="Pfam" id="PF00105">
    <property type="entry name" value="zf-C4"/>
    <property type="match status" value="1"/>
</dbReference>
<feature type="domain" description="Nuclear receptor" evidence="10">
    <location>
        <begin position="337"/>
        <end position="413"/>
    </location>
</feature>
<dbReference type="SMART" id="SM00399">
    <property type="entry name" value="ZnF_C4"/>
    <property type="match status" value="1"/>
</dbReference>
<protein>
    <recommendedName>
        <fullName evidence="10">Nuclear receptor domain-containing protein</fullName>
    </recommendedName>
</protein>
<evidence type="ECO:0000313" key="12">
    <source>
        <dbReference type="Proteomes" id="UP000597762"/>
    </source>
</evidence>
<dbReference type="PRINTS" id="PR00047">
    <property type="entry name" value="STROIDFINGER"/>
</dbReference>
<feature type="compositionally biased region" description="Polar residues" evidence="9">
    <location>
        <begin position="138"/>
        <end position="147"/>
    </location>
</feature>
<dbReference type="GO" id="GO:0003700">
    <property type="term" value="F:DNA-binding transcription factor activity"/>
    <property type="evidence" value="ECO:0007669"/>
    <property type="project" value="InterPro"/>
</dbReference>
<keyword evidence="6" id="KW-0804">Transcription</keyword>
<dbReference type="GO" id="GO:0043565">
    <property type="term" value="F:sequence-specific DNA binding"/>
    <property type="evidence" value="ECO:0007669"/>
    <property type="project" value="InterPro"/>
</dbReference>
<keyword evidence="12" id="KW-1185">Reference proteome</keyword>
<feature type="compositionally biased region" description="Basic and acidic residues" evidence="9">
    <location>
        <begin position="18"/>
        <end position="28"/>
    </location>
</feature>
<reference evidence="11" key="1">
    <citation type="submission" date="2021-01" db="EMBL/GenBank/DDBJ databases">
        <authorList>
            <person name="Li R."/>
            <person name="Bekaert M."/>
        </authorList>
    </citation>
    <scope>NUCLEOTIDE SEQUENCE</scope>
    <source>
        <strain evidence="11">Farmed</strain>
    </source>
</reference>
<keyword evidence="4" id="KW-0805">Transcription regulation</keyword>
<proteinExistence type="predicted"/>
<dbReference type="Proteomes" id="UP000597762">
    <property type="component" value="Unassembled WGS sequence"/>
</dbReference>
<feature type="region of interest" description="Disordered" evidence="9">
    <location>
        <begin position="1"/>
        <end position="29"/>
    </location>
</feature>
<accession>A0A812CS51</accession>
<evidence type="ECO:0000259" key="10">
    <source>
        <dbReference type="PROSITE" id="PS51030"/>
    </source>
</evidence>
<keyword evidence="3" id="KW-0862">Zinc</keyword>
<dbReference type="InterPro" id="IPR013088">
    <property type="entry name" value="Znf_NHR/GATA"/>
</dbReference>
<feature type="compositionally biased region" description="Low complexity" evidence="9">
    <location>
        <begin position="250"/>
        <end position="291"/>
    </location>
</feature>
<keyword evidence="2" id="KW-0863">Zinc-finger</keyword>
<dbReference type="PROSITE" id="PS51030">
    <property type="entry name" value="NUCLEAR_REC_DBD_2"/>
    <property type="match status" value="1"/>
</dbReference>
<evidence type="ECO:0000256" key="4">
    <source>
        <dbReference type="ARBA" id="ARBA00023015"/>
    </source>
</evidence>
<keyword evidence="7" id="KW-0675">Receptor</keyword>
<dbReference type="GO" id="GO:0008270">
    <property type="term" value="F:zinc ion binding"/>
    <property type="evidence" value="ECO:0007669"/>
    <property type="project" value="UniProtKB-KW"/>
</dbReference>
<dbReference type="InterPro" id="IPR001628">
    <property type="entry name" value="Znf_hrmn_rcpt"/>
</dbReference>
<gene>
    <name evidence="11" type="ORF">SPHA_39106</name>
</gene>
<evidence type="ECO:0000313" key="11">
    <source>
        <dbReference type="EMBL" id="CAE1274829.1"/>
    </source>
</evidence>
<evidence type="ECO:0000256" key="1">
    <source>
        <dbReference type="ARBA" id="ARBA00022723"/>
    </source>
</evidence>
<dbReference type="AlphaFoldDB" id="A0A812CS51"/>
<keyword evidence="1" id="KW-0479">Metal-binding</keyword>
<name>A0A812CS51_ACAPH</name>
<dbReference type="EMBL" id="CAHIKZ030001802">
    <property type="protein sequence ID" value="CAE1274829.1"/>
    <property type="molecule type" value="Genomic_DNA"/>
</dbReference>
<comment type="caution">
    <text evidence="11">The sequence shown here is derived from an EMBL/GenBank/DDBJ whole genome shotgun (WGS) entry which is preliminary data.</text>
</comment>
<feature type="region of interest" description="Disordered" evidence="9">
    <location>
        <begin position="110"/>
        <end position="315"/>
    </location>
</feature>
<feature type="compositionally biased region" description="Polar residues" evidence="9">
    <location>
        <begin position="292"/>
        <end position="311"/>
    </location>
</feature>
<dbReference type="Gene3D" id="3.30.50.10">
    <property type="entry name" value="Erythroid Transcription Factor GATA-1, subunit A"/>
    <property type="match status" value="1"/>
</dbReference>
<feature type="compositionally biased region" description="Polar residues" evidence="9">
    <location>
        <begin position="157"/>
        <end position="194"/>
    </location>
</feature>
<feature type="compositionally biased region" description="Low complexity" evidence="9">
    <location>
        <begin position="224"/>
        <end position="234"/>
    </location>
</feature>
<evidence type="ECO:0000256" key="5">
    <source>
        <dbReference type="ARBA" id="ARBA00023125"/>
    </source>
</evidence>
<sequence length="478" mass="53280">MDTRSPPTNKRKRGRNLGAEDARQKDNDEAFGSSQLCEVCGEVSSEGWSFLPKKAQNAEDDYQNNDSGRKDRSPQCVSVCRTCQEFYQRSVQSKSHLFYICTNNRDAAKVRRKSRTSHRNLNLNSSNVGLGRERGSCPLNTAKQQQHQLREQPEKIPSSSPQSANPDISFKNKNNSLAQKSSKEMNPSVSGNNGETKKPGTILQSEGKRNQPEKNQVAFPGINTQKTQTFTTTTSHSVGQLHPHAKPRHVSSVEVGEKGSVVIKGPQQPPSQQKKGSFLVQKQQQKSFSSQHNNGKGTSKNLTNENSNKPKTTSKDLATRKCAELKSKGPIMVSVSECVCQVCGDSASTFHYGVLTCPDCMLFFQLSNKDDFSEGYSCKQKRHEVTKKNRGRCEYCWYKKCIHMGMSMDKPEVGETVRCIKTEPRPQQQQVTAHRAKDLAVNAKMPGQWYVWLIITATAATKKADLTTSSFAKEGFDQ</sequence>
<evidence type="ECO:0000256" key="3">
    <source>
        <dbReference type="ARBA" id="ARBA00022833"/>
    </source>
</evidence>